<dbReference type="InterPro" id="IPR035926">
    <property type="entry name" value="NusB-like_sf"/>
</dbReference>
<comment type="caution">
    <text evidence="8">The sequence shown here is derived from an EMBL/GenBank/DDBJ whole genome shotgun (WGS) entry which is preliminary data.</text>
</comment>
<comment type="similarity">
    <text evidence="1 6">Belongs to the NusB family.</text>
</comment>
<reference evidence="8 9" key="1">
    <citation type="submission" date="2018-05" db="EMBL/GenBank/DDBJ databases">
        <title>Genomic Encyclopedia of Type Strains, Phase IV (KMG-IV): sequencing the most valuable type-strain genomes for metagenomic binning, comparative biology and taxonomic classification.</title>
        <authorList>
            <person name="Goeker M."/>
        </authorList>
    </citation>
    <scope>NUCLEOTIDE SEQUENCE [LARGE SCALE GENOMIC DNA]</scope>
    <source>
        <strain evidence="8 9">DSM 6462</strain>
    </source>
</reference>
<dbReference type="NCBIfam" id="TIGR01951">
    <property type="entry name" value="nusB"/>
    <property type="match status" value="1"/>
</dbReference>
<organism evidence="8 9">
    <name type="scientific">Chelatococcus asaccharovorans</name>
    <dbReference type="NCBI Taxonomy" id="28210"/>
    <lineage>
        <taxon>Bacteria</taxon>
        <taxon>Pseudomonadati</taxon>
        <taxon>Pseudomonadota</taxon>
        <taxon>Alphaproteobacteria</taxon>
        <taxon>Hyphomicrobiales</taxon>
        <taxon>Chelatococcaceae</taxon>
        <taxon>Chelatococcus</taxon>
    </lineage>
</organism>
<accession>A0A2V3U640</accession>
<dbReference type="InterPro" id="IPR011605">
    <property type="entry name" value="NusB_fam"/>
</dbReference>
<sequence length="159" mass="17399">MSEAAVSKGERRSAARLAAVQALYEMDVAGTGVIEAVAQFEAHWMGQEIDGVSFKPAEAAFFRDIVAGVVREQKSVDRKVDAALAKGWPLTRVEIVLRAVLRAGCYELMFRKDVPVRVVISEYVDVSRAFYSDDEPGFVNAVLDAVAREVRPGELAPRA</sequence>
<dbReference type="PANTHER" id="PTHR11078">
    <property type="entry name" value="N UTILIZATION SUBSTANCE PROTEIN B-RELATED"/>
    <property type="match status" value="1"/>
</dbReference>
<evidence type="ECO:0000313" key="9">
    <source>
        <dbReference type="Proteomes" id="UP000248021"/>
    </source>
</evidence>
<name>A0A2V3U640_9HYPH</name>
<dbReference type="PANTHER" id="PTHR11078:SF3">
    <property type="entry name" value="ANTITERMINATION NUSB DOMAIN-CONTAINING PROTEIN"/>
    <property type="match status" value="1"/>
</dbReference>
<protein>
    <recommendedName>
        <fullName evidence="6">Transcription antitermination protein NusB</fullName>
    </recommendedName>
    <alternativeName>
        <fullName evidence="6">Antitermination factor NusB</fullName>
    </alternativeName>
</protein>
<evidence type="ECO:0000256" key="4">
    <source>
        <dbReference type="ARBA" id="ARBA00023015"/>
    </source>
</evidence>
<evidence type="ECO:0000256" key="3">
    <source>
        <dbReference type="ARBA" id="ARBA00022884"/>
    </source>
</evidence>
<keyword evidence="3 6" id="KW-0694">RNA-binding</keyword>
<keyword evidence="4 6" id="KW-0805">Transcription regulation</keyword>
<dbReference type="SUPFAM" id="SSF48013">
    <property type="entry name" value="NusB-like"/>
    <property type="match status" value="1"/>
</dbReference>
<gene>
    <name evidence="6" type="primary">nusB</name>
    <name evidence="8" type="ORF">C7450_106131</name>
</gene>
<evidence type="ECO:0000256" key="1">
    <source>
        <dbReference type="ARBA" id="ARBA00005952"/>
    </source>
</evidence>
<dbReference type="Gene3D" id="1.10.940.10">
    <property type="entry name" value="NusB-like"/>
    <property type="match status" value="1"/>
</dbReference>
<keyword evidence="2 6" id="KW-0889">Transcription antitermination</keyword>
<dbReference type="HAMAP" id="MF_00073">
    <property type="entry name" value="NusB"/>
    <property type="match status" value="1"/>
</dbReference>
<dbReference type="GO" id="GO:0003723">
    <property type="term" value="F:RNA binding"/>
    <property type="evidence" value="ECO:0007669"/>
    <property type="project" value="UniProtKB-UniRule"/>
</dbReference>
<dbReference type="GO" id="GO:0005829">
    <property type="term" value="C:cytosol"/>
    <property type="evidence" value="ECO:0007669"/>
    <property type="project" value="TreeGrafter"/>
</dbReference>
<keyword evidence="5 6" id="KW-0804">Transcription</keyword>
<dbReference type="RefSeq" id="WP_110375280.1">
    <property type="nucleotide sequence ID" value="NZ_CAKNFM010000006.1"/>
</dbReference>
<feature type="domain" description="NusB/RsmB/TIM44" evidence="7">
    <location>
        <begin position="14"/>
        <end position="148"/>
    </location>
</feature>
<evidence type="ECO:0000256" key="6">
    <source>
        <dbReference type="HAMAP-Rule" id="MF_00073"/>
    </source>
</evidence>
<evidence type="ECO:0000256" key="5">
    <source>
        <dbReference type="ARBA" id="ARBA00023163"/>
    </source>
</evidence>
<dbReference type="InterPro" id="IPR006027">
    <property type="entry name" value="NusB_RsmB_TIM44"/>
</dbReference>
<dbReference type="Pfam" id="PF01029">
    <property type="entry name" value="NusB"/>
    <property type="match status" value="1"/>
</dbReference>
<dbReference type="GO" id="GO:0031564">
    <property type="term" value="P:transcription antitermination"/>
    <property type="evidence" value="ECO:0007669"/>
    <property type="project" value="UniProtKB-KW"/>
</dbReference>
<dbReference type="AlphaFoldDB" id="A0A2V3U640"/>
<dbReference type="EMBL" id="QJJK01000006">
    <property type="protein sequence ID" value="PXW57958.1"/>
    <property type="molecule type" value="Genomic_DNA"/>
</dbReference>
<evidence type="ECO:0000256" key="2">
    <source>
        <dbReference type="ARBA" id="ARBA00022814"/>
    </source>
</evidence>
<evidence type="ECO:0000313" key="8">
    <source>
        <dbReference type="EMBL" id="PXW57958.1"/>
    </source>
</evidence>
<dbReference type="GO" id="GO:0006353">
    <property type="term" value="P:DNA-templated transcription termination"/>
    <property type="evidence" value="ECO:0007669"/>
    <property type="project" value="UniProtKB-UniRule"/>
</dbReference>
<proteinExistence type="inferred from homology"/>
<evidence type="ECO:0000259" key="7">
    <source>
        <dbReference type="Pfam" id="PF01029"/>
    </source>
</evidence>
<comment type="function">
    <text evidence="6">Involved in transcription antitermination. Required for transcription of ribosomal RNA (rRNA) genes. Binds specifically to the boxA antiterminator sequence of the ribosomal RNA (rrn) operons.</text>
</comment>
<keyword evidence="9" id="KW-1185">Reference proteome</keyword>
<dbReference type="OrthoDB" id="9797817at2"/>
<dbReference type="Proteomes" id="UP000248021">
    <property type="component" value="Unassembled WGS sequence"/>
</dbReference>